<evidence type="ECO:0000313" key="2">
    <source>
        <dbReference type="Proteomes" id="UP000814033"/>
    </source>
</evidence>
<dbReference type="EMBL" id="MU275852">
    <property type="protein sequence ID" value="KAI0051401.1"/>
    <property type="molecule type" value="Genomic_DNA"/>
</dbReference>
<dbReference type="Proteomes" id="UP000814033">
    <property type="component" value="Unassembled WGS sequence"/>
</dbReference>
<reference evidence="1" key="1">
    <citation type="submission" date="2021-02" db="EMBL/GenBank/DDBJ databases">
        <authorList>
            <consortium name="DOE Joint Genome Institute"/>
            <person name="Ahrendt S."/>
            <person name="Looney B.P."/>
            <person name="Miyauchi S."/>
            <person name="Morin E."/>
            <person name="Drula E."/>
            <person name="Courty P.E."/>
            <person name="Chicoki N."/>
            <person name="Fauchery L."/>
            <person name="Kohler A."/>
            <person name="Kuo A."/>
            <person name="Labutti K."/>
            <person name="Pangilinan J."/>
            <person name="Lipzen A."/>
            <person name="Riley R."/>
            <person name="Andreopoulos W."/>
            <person name="He G."/>
            <person name="Johnson J."/>
            <person name="Barry K.W."/>
            <person name="Grigoriev I.V."/>
            <person name="Nagy L."/>
            <person name="Hibbett D."/>
            <person name="Henrissat B."/>
            <person name="Matheny P.B."/>
            <person name="Labbe J."/>
            <person name="Martin F."/>
        </authorList>
    </citation>
    <scope>NUCLEOTIDE SEQUENCE</scope>
    <source>
        <strain evidence="1">FP105234-sp</strain>
    </source>
</reference>
<accession>A0ACB8S5E8</accession>
<organism evidence="1 2">
    <name type="scientific">Auriscalpium vulgare</name>
    <dbReference type="NCBI Taxonomy" id="40419"/>
    <lineage>
        <taxon>Eukaryota</taxon>
        <taxon>Fungi</taxon>
        <taxon>Dikarya</taxon>
        <taxon>Basidiomycota</taxon>
        <taxon>Agaricomycotina</taxon>
        <taxon>Agaricomycetes</taxon>
        <taxon>Russulales</taxon>
        <taxon>Auriscalpiaceae</taxon>
        <taxon>Auriscalpium</taxon>
    </lineage>
</organism>
<reference evidence="1" key="2">
    <citation type="journal article" date="2022" name="New Phytol.">
        <title>Evolutionary transition to the ectomycorrhizal habit in the genomes of a hyperdiverse lineage of mushroom-forming fungi.</title>
        <authorList>
            <person name="Looney B."/>
            <person name="Miyauchi S."/>
            <person name="Morin E."/>
            <person name="Drula E."/>
            <person name="Courty P.E."/>
            <person name="Kohler A."/>
            <person name="Kuo A."/>
            <person name="LaButti K."/>
            <person name="Pangilinan J."/>
            <person name="Lipzen A."/>
            <person name="Riley R."/>
            <person name="Andreopoulos W."/>
            <person name="He G."/>
            <person name="Johnson J."/>
            <person name="Nolan M."/>
            <person name="Tritt A."/>
            <person name="Barry K.W."/>
            <person name="Grigoriev I.V."/>
            <person name="Nagy L.G."/>
            <person name="Hibbett D."/>
            <person name="Henrissat B."/>
            <person name="Matheny P.B."/>
            <person name="Labbe J."/>
            <person name="Martin F.M."/>
        </authorList>
    </citation>
    <scope>NUCLEOTIDE SEQUENCE</scope>
    <source>
        <strain evidence="1">FP105234-sp</strain>
    </source>
</reference>
<name>A0ACB8S5E8_9AGAM</name>
<protein>
    <submittedName>
        <fullName evidence="1">Uncharacterized protein</fullName>
    </submittedName>
</protein>
<keyword evidence="2" id="KW-1185">Reference proteome</keyword>
<evidence type="ECO:0000313" key="1">
    <source>
        <dbReference type="EMBL" id="KAI0051401.1"/>
    </source>
</evidence>
<comment type="caution">
    <text evidence="1">The sequence shown here is derived from an EMBL/GenBank/DDBJ whole genome shotgun (WGS) entry which is preliminary data.</text>
</comment>
<gene>
    <name evidence="1" type="ORF">FA95DRAFT_1602653</name>
</gene>
<sequence>MDRLADELIQLIFNELNDPSSLSSVSKRYYHFSQDPYVRAHYFIARYGNIQAFYGILGRGKLVNERVIDILLSSGAHLSRYLVQVAVHHYFRSSCPFIKVPWVRSLPFPTFTHFINAAAAKFGDVPTGKSDDDGTVFSNFVKESRLPATLRLTKPEDVMEILEKYKFIPFCDKDPITAQFPLALAAEPRLLPLAIANGFIMDRRYRDFVFRRMFEHSAEAPVHSSDEILHNVRELCRLDTSMFVSRTVAAEVLMEAQANEQGYTVLKTLNRSGELKFDLSSVVEELIKLFVNTRSVLDRATGSVFRHLWKDFPSKDPIARLVMLLTFFAGSSHPSVSTLHSELKKLKMLPITRQDIFRILVNPFVECWGFPLKYAKTHCGFDEEEITDFIKDVAVHCLEVSAKGKMLLSMYEAHRITLDGIISDAVTKGHQISLEDLPAPDDEAACQAFEAKLCQDPSYHKEQDLLPLHAAAPASASEVSDNTNSTTAGEVIDSDVPVGASRETDLLGHVGQLSLSQRLRSDDLAYGSRRGRYLAWSPSVFTDFLTFLPYPSDYTAVGRWVLSEFGRRHPVTAVFMTHAVINMNTSILLHYTGGVNHVPITLMHFKLLARLGRCPSSYLFTTIQSGAEFFFSDEDYLDATTVKKENSPTADAALSVLRAAVSPSPTRVKSDRESTRQFRRSAAAVKSYAVPDSDDEDILTEKFSFPRSQDVHKRKLESNLQRWIKHLLILQKEELKKYNEMKKRLEKANNGIKLRIPKNEFLRALSTGLRDMRKFEQTSRLELHGHSAPPDVYSEGDDDDDEYRTRPVKRRKTAHR</sequence>
<proteinExistence type="predicted"/>